<evidence type="ECO:0000313" key="3">
    <source>
        <dbReference type="Proteomes" id="UP000009027"/>
    </source>
</evidence>
<dbReference type="Proteomes" id="UP000009027">
    <property type="component" value="Unassembled WGS sequence"/>
</dbReference>
<sequence>MRTGQAWARRMSIMRRFGEFTKERDLEMSGERAPPFIVGLNLAKSSAAQCRGTLLLSMAAGADAGSDVSFGPLEGSGGKSHKAGAANGAVGTGPFLQRDGLREGPRCCAARVGHGGSLGRNCAAAEEKPYQASGRPQRSHCRLGRSAKNIRGKVEQSSALRGDRGCGRQRGEKSCCENGGWRTARRTWRACACSRGGDRTRIVPRAPTQLGKRAVPGTLGRRFEQLREVDGPHEEGAWGMVKLPLALPKAACKGRVPMPLFYGRGTLGRARITRAAAEEEQWRLPLQRARRRPNNKALRRFTAPWSDVLQTPEPHSPNH</sequence>
<evidence type="ECO:0000313" key="2">
    <source>
        <dbReference type="EMBL" id="CCD21746.1"/>
    </source>
</evidence>
<feature type="non-terminal residue" evidence="2">
    <location>
        <position position="319"/>
    </location>
</feature>
<proteinExistence type="predicted"/>
<evidence type="ECO:0000256" key="1">
    <source>
        <dbReference type="SAM" id="MobiDB-lite"/>
    </source>
</evidence>
<keyword evidence="3" id="KW-1185">Reference proteome</keyword>
<accession>F9WVY2</accession>
<organism evidence="2 3">
    <name type="scientific">Trypanosoma vivax (strain Y486)</name>
    <dbReference type="NCBI Taxonomy" id="1055687"/>
    <lineage>
        <taxon>Eukaryota</taxon>
        <taxon>Discoba</taxon>
        <taxon>Euglenozoa</taxon>
        <taxon>Kinetoplastea</taxon>
        <taxon>Metakinetoplastina</taxon>
        <taxon>Trypanosomatida</taxon>
        <taxon>Trypanosomatidae</taxon>
        <taxon>Trypanosoma</taxon>
        <taxon>Duttonella</taxon>
    </lineage>
</organism>
<dbReference type="VEuPathDB" id="TriTrypDB:TvY486_0004780"/>
<protein>
    <submittedName>
        <fullName evidence="2">Uncharacterized protein</fullName>
    </submittedName>
</protein>
<feature type="compositionally biased region" description="Basic residues" evidence="1">
    <location>
        <begin position="137"/>
        <end position="151"/>
    </location>
</feature>
<reference evidence="2 3" key="1">
    <citation type="journal article" date="2012" name="Proc. Natl. Acad. Sci. U.S.A.">
        <title>Antigenic diversity is generated by distinct evolutionary mechanisms in African trypanosome species.</title>
        <authorList>
            <person name="Jackson A.P."/>
            <person name="Berry A."/>
            <person name="Aslett M."/>
            <person name="Allison H.C."/>
            <person name="Burton P."/>
            <person name="Vavrova-Anderson J."/>
            <person name="Brown R."/>
            <person name="Browne H."/>
            <person name="Corton N."/>
            <person name="Hauser H."/>
            <person name="Gamble J."/>
            <person name="Gilderthorp R."/>
            <person name="Marcello L."/>
            <person name="McQuillan J."/>
            <person name="Otto T.D."/>
            <person name="Quail M.A."/>
            <person name="Sanders M.J."/>
            <person name="van Tonder A."/>
            <person name="Ginger M.L."/>
            <person name="Field M.C."/>
            <person name="Barry J.D."/>
            <person name="Hertz-Fowler C."/>
            <person name="Berriman M."/>
        </authorList>
    </citation>
    <scope>NUCLEOTIDE SEQUENCE</scope>
    <source>
        <strain evidence="2 3">Y486</strain>
    </source>
</reference>
<gene>
    <name evidence="2" type="ORF">TvY486_0004780</name>
</gene>
<name>F9WVY2_TRYVY</name>
<feature type="compositionally biased region" description="Basic and acidic residues" evidence="1">
    <location>
        <begin position="161"/>
        <end position="171"/>
    </location>
</feature>
<dbReference type="EMBL" id="CAEX01008195">
    <property type="protein sequence ID" value="CCD21746.1"/>
    <property type="molecule type" value="Genomic_DNA"/>
</dbReference>
<feature type="region of interest" description="Disordered" evidence="1">
    <location>
        <begin position="130"/>
        <end position="171"/>
    </location>
</feature>
<dbReference type="AlphaFoldDB" id="F9WVY2"/>